<gene>
    <name evidence="3" type="ORF">GCM10023094_37300</name>
</gene>
<dbReference type="CDD" id="cd05233">
    <property type="entry name" value="SDR_c"/>
    <property type="match status" value="1"/>
</dbReference>
<evidence type="ECO:0000313" key="3">
    <source>
        <dbReference type="EMBL" id="GAA4484326.1"/>
    </source>
</evidence>
<dbReference type="Gene3D" id="3.40.50.720">
    <property type="entry name" value="NAD(P)-binding Rossmann-like Domain"/>
    <property type="match status" value="1"/>
</dbReference>
<comment type="caution">
    <text evidence="3">The sequence shown here is derived from an EMBL/GenBank/DDBJ whole genome shotgun (WGS) entry which is preliminary data.</text>
</comment>
<accession>A0ABP8PA25</accession>
<organism evidence="3 4">
    <name type="scientific">Rhodococcus olei</name>
    <dbReference type="NCBI Taxonomy" id="2161675"/>
    <lineage>
        <taxon>Bacteria</taxon>
        <taxon>Bacillati</taxon>
        <taxon>Actinomycetota</taxon>
        <taxon>Actinomycetes</taxon>
        <taxon>Mycobacteriales</taxon>
        <taxon>Nocardiaceae</taxon>
        <taxon>Rhodococcus</taxon>
    </lineage>
</organism>
<dbReference type="EMBL" id="BAABFB010000059">
    <property type="protein sequence ID" value="GAA4484326.1"/>
    <property type="molecule type" value="Genomic_DNA"/>
</dbReference>
<evidence type="ECO:0000256" key="1">
    <source>
        <dbReference type="ARBA" id="ARBA00006484"/>
    </source>
</evidence>
<keyword evidence="2" id="KW-0560">Oxidoreductase</keyword>
<sequence length="248" mass="25612">MVTGAASGIGYAIAERLIAAGGSVVAFDLDSRGLDTAAERFGDAFIPHHGSVTDTRDVQAAVTLAESAMGGVDGLFNVAGGLRPAPVTDLTEDDWDFTIDLVLRSVYLCTKYVAQSMIRAGSGGAIVNVASVNAHLPLFGGSAYAAGKSGADMFGKNAALELARHGIRVNTVLPGLVETPMAGFILENEGIMNEFYANAVLKRPAQPDELAAPAVFLASSDASYITGSSLVVDGGYEIGSYPDLSKHL</sequence>
<dbReference type="PROSITE" id="PS00061">
    <property type="entry name" value="ADH_SHORT"/>
    <property type="match status" value="1"/>
</dbReference>
<dbReference type="InterPro" id="IPR020904">
    <property type="entry name" value="Sc_DH/Rdtase_CS"/>
</dbReference>
<dbReference type="InterPro" id="IPR036291">
    <property type="entry name" value="NAD(P)-bd_dom_sf"/>
</dbReference>
<dbReference type="PANTHER" id="PTHR24321:SF8">
    <property type="entry name" value="ESTRADIOL 17-BETA-DEHYDROGENASE 8-RELATED"/>
    <property type="match status" value="1"/>
</dbReference>
<reference evidence="4" key="1">
    <citation type="journal article" date="2019" name="Int. J. Syst. Evol. Microbiol.">
        <title>The Global Catalogue of Microorganisms (GCM) 10K type strain sequencing project: providing services to taxonomists for standard genome sequencing and annotation.</title>
        <authorList>
            <consortium name="The Broad Institute Genomics Platform"/>
            <consortium name="The Broad Institute Genome Sequencing Center for Infectious Disease"/>
            <person name="Wu L."/>
            <person name="Ma J."/>
        </authorList>
    </citation>
    <scope>NUCLEOTIDE SEQUENCE [LARGE SCALE GENOMIC DNA]</scope>
    <source>
        <strain evidence="4">JCM 32206</strain>
    </source>
</reference>
<dbReference type="PRINTS" id="PR00081">
    <property type="entry name" value="GDHRDH"/>
</dbReference>
<dbReference type="InterPro" id="IPR002347">
    <property type="entry name" value="SDR_fam"/>
</dbReference>
<keyword evidence="4" id="KW-1185">Reference proteome</keyword>
<name>A0ABP8PA25_9NOCA</name>
<comment type="similarity">
    <text evidence="1">Belongs to the short-chain dehydrogenases/reductases (SDR) family.</text>
</comment>
<proteinExistence type="inferred from homology"/>
<dbReference type="Proteomes" id="UP001501183">
    <property type="component" value="Unassembled WGS sequence"/>
</dbReference>
<dbReference type="PANTHER" id="PTHR24321">
    <property type="entry name" value="DEHYDROGENASES, SHORT CHAIN"/>
    <property type="match status" value="1"/>
</dbReference>
<dbReference type="SUPFAM" id="SSF51735">
    <property type="entry name" value="NAD(P)-binding Rossmann-fold domains"/>
    <property type="match status" value="1"/>
</dbReference>
<protein>
    <submittedName>
        <fullName evidence="3">SDR family oxidoreductase</fullName>
    </submittedName>
</protein>
<evidence type="ECO:0000313" key="4">
    <source>
        <dbReference type="Proteomes" id="UP001501183"/>
    </source>
</evidence>
<evidence type="ECO:0000256" key="2">
    <source>
        <dbReference type="ARBA" id="ARBA00023002"/>
    </source>
</evidence>
<dbReference type="PRINTS" id="PR00080">
    <property type="entry name" value="SDRFAMILY"/>
</dbReference>
<dbReference type="Pfam" id="PF13561">
    <property type="entry name" value="adh_short_C2"/>
    <property type="match status" value="1"/>
</dbReference>